<reference evidence="1 2" key="1">
    <citation type="submission" date="2021-06" db="EMBL/GenBank/DDBJ databases">
        <title>Caerostris darwini draft genome.</title>
        <authorList>
            <person name="Kono N."/>
            <person name="Arakawa K."/>
        </authorList>
    </citation>
    <scope>NUCLEOTIDE SEQUENCE [LARGE SCALE GENOMIC DNA]</scope>
</reference>
<keyword evidence="2" id="KW-1185">Reference proteome</keyword>
<sequence>MTLTIARLDFDRFLVLETRLGKVSCSPATLMELKDAIRHTVGGIDADMPYAAVTGVVILLTCPIPCGGGPVENSVLLNECTMPCCCFCFSSVYVYLICIKRNSRTHGRPLTVFFGIILYTWQKNPMPP</sequence>
<dbReference type="Proteomes" id="UP001054837">
    <property type="component" value="Unassembled WGS sequence"/>
</dbReference>
<protein>
    <submittedName>
        <fullName evidence="1">Uncharacterized protein</fullName>
    </submittedName>
</protein>
<name>A0AAV4RQW1_9ARAC</name>
<dbReference type="EMBL" id="BPLQ01006451">
    <property type="protein sequence ID" value="GIY22497.1"/>
    <property type="molecule type" value="Genomic_DNA"/>
</dbReference>
<gene>
    <name evidence="1" type="ORF">CDAR_200101</name>
</gene>
<proteinExistence type="predicted"/>
<evidence type="ECO:0000313" key="1">
    <source>
        <dbReference type="EMBL" id="GIY22497.1"/>
    </source>
</evidence>
<organism evidence="1 2">
    <name type="scientific">Caerostris darwini</name>
    <dbReference type="NCBI Taxonomy" id="1538125"/>
    <lineage>
        <taxon>Eukaryota</taxon>
        <taxon>Metazoa</taxon>
        <taxon>Ecdysozoa</taxon>
        <taxon>Arthropoda</taxon>
        <taxon>Chelicerata</taxon>
        <taxon>Arachnida</taxon>
        <taxon>Araneae</taxon>
        <taxon>Araneomorphae</taxon>
        <taxon>Entelegynae</taxon>
        <taxon>Araneoidea</taxon>
        <taxon>Araneidae</taxon>
        <taxon>Caerostris</taxon>
    </lineage>
</organism>
<accession>A0AAV4RQW1</accession>
<comment type="caution">
    <text evidence="1">The sequence shown here is derived from an EMBL/GenBank/DDBJ whole genome shotgun (WGS) entry which is preliminary data.</text>
</comment>
<dbReference type="AlphaFoldDB" id="A0AAV4RQW1"/>
<evidence type="ECO:0000313" key="2">
    <source>
        <dbReference type="Proteomes" id="UP001054837"/>
    </source>
</evidence>